<sequence length="279" mass="32089">MDNSNVQIRQTTKSRGRNKVRIEDLRAAEKRAWLYVGRLRPETTGETIKRFLKREIKDYVTCEELTTKYDTKSFKVGIPFHKLEETKTEGFWPEGMSSEVHTSKQHTEKKKTERGVSILTRPEHTPIKATRLLEHTILTEIKTCTAYFQPNKTAINIMDEIGQMITQSNQNKPIIIAGDLNCRLDIQTHKSKIIIEKLQEGGLTLLSDPMEPAYFSHNGKSTIDIALIRGTIRGSITPSWTTSHAPIRKHIPIEINIKVEWSVTRRKETEKTSLTRHQC</sequence>
<dbReference type="InterPro" id="IPR036691">
    <property type="entry name" value="Endo/exonu/phosph_ase_sf"/>
</dbReference>
<dbReference type="SUPFAM" id="SSF56219">
    <property type="entry name" value="DNase I-like"/>
    <property type="match status" value="1"/>
</dbReference>
<dbReference type="EMBL" id="JAJSOF020000011">
    <property type="protein sequence ID" value="KAJ4445021.1"/>
    <property type="molecule type" value="Genomic_DNA"/>
</dbReference>
<dbReference type="Gene3D" id="3.60.10.10">
    <property type="entry name" value="Endonuclease/exonuclease/phosphatase"/>
    <property type="match status" value="1"/>
</dbReference>
<gene>
    <name evidence="2" type="ORF">ANN_06820</name>
</gene>
<dbReference type="InterPro" id="IPR005135">
    <property type="entry name" value="Endo/exonuclease/phosphatase"/>
</dbReference>
<feature type="domain" description="Endonuclease/exonuclease/phosphatase" evidence="1">
    <location>
        <begin position="143"/>
        <end position="235"/>
    </location>
</feature>
<protein>
    <recommendedName>
        <fullName evidence="1">Endonuclease/exonuclease/phosphatase domain-containing protein</fullName>
    </recommendedName>
</protein>
<dbReference type="Proteomes" id="UP001148838">
    <property type="component" value="Unassembled WGS sequence"/>
</dbReference>
<evidence type="ECO:0000313" key="2">
    <source>
        <dbReference type="EMBL" id="KAJ4445021.1"/>
    </source>
</evidence>
<name>A0ABQ8TGA8_PERAM</name>
<evidence type="ECO:0000313" key="3">
    <source>
        <dbReference type="Proteomes" id="UP001148838"/>
    </source>
</evidence>
<organism evidence="2 3">
    <name type="scientific">Periplaneta americana</name>
    <name type="common">American cockroach</name>
    <name type="synonym">Blatta americana</name>
    <dbReference type="NCBI Taxonomy" id="6978"/>
    <lineage>
        <taxon>Eukaryota</taxon>
        <taxon>Metazoa</taxon>
        <taxon>Ecdysozoa</taxon>
        <taxon>Arthropoda</taxon>
        <taxon>Hexapoda</taxon>
        <taxon>Insecta</taxon>
        <taxon>Pterygota</taxon>
        <taxon>Neoptera</taxon>
        <taxon>Polyneoptera</taxon>
        <taxon>Dictyoptera</taxon>
        <taxon>Blattodea</taxon>
        <taxon>Blattoidea</taxon>
        <taxon>Blattidae</taxon>
        <taxon>Blattinae</taxon>
        <taxon>Periplaneta</taxon>
    </lineage>
</organism>
<evidence type="ECO:0000259" key="1">
    <source>
        <dbReference type="Pfam" id="PF14529"/>
    </source>
</evidence>
<keyword evidence="3" id="KW-1185">Reference proteome</keyword>
<reference evidence="2 3" key="1">
    <citation type="journal article" date="2022" name="Allergy">
        <title>Genome assembly and annotation of Periplaneta americana reveal a comprehensive cockroach allergen profile.</title>
        <authorList>
            <person name="Wang L."/>
            <person name="Xiong Q."/>
            <person name="Saelim N."/>
            <person name="Wang L."/>
            <person name="Nong W."/>
            <person name="Wan A.T."/>
            <person name="Shi M."/>
            <person name="Liu X."/>
            <person name="Cao Q."/>
            <person name="Hui J.H.L."/>
            <person name="Sookrung N."/>
            <person name="Leung T.F."/>
            <person name="Tungtrongchitr A."/>
            <person name="Tsui S.K.W."/>
        </authorList>
    </citation>
    <scope>NUCLEOTIDE SEQUENCE [LARGE SCALE GENOMIC DNA]</scope>
    <source>
        <strain evidence="2">PWHHKU_190912</strain>
    </source>
</reference>
<accession>A0ABQ8TGA8</accession>
<dbReference type="Pfam" id="PF14529">
    <property type="entry name" value="Exo_endo_phos_2"/>
    <property type="match status" value="1"/>
</dbReference>
<comment type="caution">
    <text evidence="2">The sequence shown here is derived from an EMBL/GenBank/DDBJ whole genome shotgun (WGS) entry which is preliminary data.</text>
</comment>
<proteinExistence type="predicted"/>